<dbReference type="STRING" id="40998.A0A2P7Z7Q9"/>
<dbReference type="Gene3D" id="2.60.40.640">
    <property type="match status" value="1"/>
</dbReference>
<proteinExistence type="predicted"/>
<accession>A0A2P7Z7Q9</accession>
<feature type="compositionally biased region" description="Low complexity" evidence="1">
    <location>
        <begin position="398"/>
        <end position="417"/>
    </location>
</feature>
<organism evidence="2 3">
    <name type="scientific">Elsinoe australis</name>
    <dbReference type="NCBI Taxonomy" id="40998"/>
    <lineage>
        <taxon>Eukaryota</taxon>
        <taxon>Fungi</taxon>
        <taxon>Dikarya</taxon>
        <taxon>Ascomycota</taxon>
        <taxon>Pezizomycotina</taxon>
        <taxon>Dothideomycetes</taxon>
        <taxon>Dothideomycetidae</taxon>
        <taxon>Myriangiales</taxon>
        <taxon>Elsinoaceae</taxon>
        <taxon>Elsinoe</taxon>
    </lineage>
</organism>
<comment type="caution">
    <text evidence="2">The sequence shown here is derived from an EMBL/GenBank/DDBJ whole genome shotgun (WGS) entry which is preliminary data.</text>
</comment>
<dbReference type="Proteomes" id="UP000243723">
    <property type="component" value="Unassembled WGS sequence"/>
</dbReference>
<evidence type="ECO:0000256" key="1">
    <source>
        <dbReference type="SAM" id="MobiDB-lite"/>
    </source>
</evidence>
<feature type="region of interest" description="Disordered" evidence="1">
    <location>
        <begin position="511"/>
        <end position="530"/>
    </location>
</feature>
<name>A0A2P7Z7Q9_9PEZI</name>
<dbReference type="OrthoDB" id="2333384at2759"/>
<dbReference type="AlphaFoldDB" id="A0A2P7Z7Q9"/>
<keyword evidence="3" id="KW-1185">Reference proteome</keyword>
<feature type="region of interest" description="Disordered" evidence="1">
    <location>
        <begin position="397"/>
        <end position="426"/>
    </location>
</feature>
<evidence type="ECO:0000313" key="3">
    <source>
        <dbReference type="Proteomes" id="UP000243723"/>
    </source>
</evidence>
<gene>
    <name evidence="2" type="ORF">B9Z65_229</name>
</gene>
<evidence type="ECO:0000313" key="2">
    <source>
        <dbReference type="EMBL" id="PSK44249.1"/>
    </source>
</evidence>
<reference evidence="2 3" key="1">
    <citation type="submission" date="2017-05" db="EMBL/GenBank/DDBJ databases">
        <title>Draft genome sequence of Elsinoe australis.</title>
        <authorList>
            <person name="Cheng Q."/>
        </authorList>
    </citation>
    <scope>NUCLEOTIDE SEQUENCE [LARGE SCALE GENOMIC DNA]</scope>
    <source>
        <strain evidence="2 3">NL1</strain>
    </source>
</reference>
<sequence length="675" mass="75093">MGLIKVVLDGIDNPRQHVFTPGEVIRGRVIYNVKVEQEKIDHVQVVFRGKMSTKISRSTGNNQRKTNKEEIYLFKNSVQLFRGPFTMQPQTLEWPFEVTFPTSCSWDREKHADNRTYAPSGDIHLPPTFSVGSGSSEATVDYLLKVKVNEGSLTRSQEHVIPMQLSPLNPNPAPEPILRLARFSPTSWSSRDLREEEHNFKQKMRHVFTSDPTLKTPSINFTLKLGIPSVMAPGQVAPLAVSIDFKPTNPVDPADPTLILENIRIAVKGNTCWRARSTFSDWDKGQQAEEASVSYKVAAQLPLDGSTIHPVADFGLDSFKKTSSYMVQGPVAPDFITWTINHSHYAKAQLWVRHKESGHLFEIKSERLPFEVHPPSEMPRAQGGQVPMQQEEQALPLYSEGEASSSSAPPPGYDSGPLRSGPPMEKHARVEMASKLELINVALSSPDQFNDPRTVDKDGSRISLFNEKCRKLEHEESLGFAYVLYGTSIHAQDNTPFSIIPGEVVAKRYTYLGGNRDPPPGQPPKLPKRSRYKGAQVLRDNHRKVVAETDFQIISDDEVEALSAAKETREWMSDAHDEVKDVPNRAPAPDRQGSTILSEEESKKLKGVSGLLGTTVGAIEGMKAEYEAHDDGNGPKARQSNQHCDVVVKNLRHAVGFVSVIIQPIGELAKITLER</sequence>
<protein>
    <submittedName>
        <fullName evidence="2">Ubp5-interacting protein ftp105</fullName>
    </submittedName>
</protein>
<dbReference type="InterPro" id="IPR014752">
    <property type="entry name" value="Arrestin-like_C"/>
</dbReference>
<dbReference type="EMBL" id="NHZQ01000289">
    <property type="protein sequence ID" value="PSK44249.1"/>
    <property type="molecule type" value="Genomic_DNA"/>
</dbReference>